<name>A0A8T9T154_9BACT</name>
<evidence type="ECO:0000313" key="7">
    <source>
        <dbReference type="EMBL" id="UOR05749.1"/>
    </source>
</evidence>
<sequence>MSTIRIHTTQNVTLEYEIASVGDRIVAALLDYLLYGVWVLLWVVLAAQLNLNPGPIGIFLLILPTLLYFPACELFFNGQSLGKKARHIRVVRLDGTPAGLGDYLLRWLLRPIEIVAFSGAIALLTIIINGRGQRLGDLAAGTTVVSLRPRAQHATPAAYLPDTNYQVVFPQAAQLSDHDIALIRRLLQQGLQRNNYLLLHEVANKVKTLTTIRTDLPDETFLQTVLRDHTHLVSAGG</sequence>
<dbReference type="PANTHER" id="PTHR38480:SF1">
    <property type="entry name" value="SLR0254 PROTEIN"/>
    <property type="match status" value="1"/>
</dbReference>
<evidence type="ECO:0000256" key="5">
    <source>
        <dbReference type="SAM" id="Phobius"/>
    </source>
</evidence>
<feature type="domain" description="RDD" evidence="6">
    <location>
        <begin position="19"/>
        <end position="141"/>
    </location>
</feature>
<reference evidence="7 8" key="1">
    <citation type="submission" date="2022-04" db="EMBL/GenBank/DDBJ databases">
        <title>Hymenobacter sp. isolated from the air.</title>
        <authorList>
            <person name="Won M."/>
            <person name="Lee C.-M."/>
            <person name="Woen H.-Y."/>
            <person name="Kwon S.-W."/>
        </authorList>
    </citation>
    <scope>NUCLEOTIDE SEQUENCE [LARGE SCALE GENOMIC DNA]</scope>
    <source>
        <strain evidence="8">5413 J-13</strain>
    </source>
</reference>
<evidence type="ECO:0000256" key="2">
    <source>
        <dbReference type="ARBA" id="ARBA00022692"/>
    </source>
</evidence>
<dbReference type="GO" id="GO:0016020">
    <property type="term" value="C:membrane"/>
    <property type="evidence" value="ECO:0007669"/>
    <property type="project" value="UniProtKB-SubCell"/>
</dbReference>
<dbReference type="InterPro" id="IPR010432">
    <property type="entry name" value="RDD"/>
</dbReference>
<dbReference type="RefSeq" id="WP_245094160.1">
    <property type="nucleotide sequence ID" value="NZ_CP095053.1"/>
</dbReference>
<accession>A0A8T9T154</accession>
<organism evidence="7 8">
    <name type="scientific">Hymenobacter aerilatus</name>
    <dbReference type="NCBI Taxonomy" id="2932251"/>
    <lineage>
        <taxon>Bacteria</taxon>
        <taxon>Pseudomonadati</taxon>
        <taxon>Bacteroidota</taxon>
        <taxon>Cytophagia</taxon>
        <taxon>Cytophagales</taxon>
        <taxon>Hymenobacteraceae</taxon>
        <taxon>Hymenobacter</taxon>
    </lineage>
</organism>
<evidence type="ECO:0000256" key="1">
    <source>
        <dbReference type="ARBA" id="ARBA00004141"/>
    </source>
</evidence>
<keyword evidence="2 5" id="KW-0812">Transmembrane</keyword>
<dbReference type="KEGG" id="haei:MUN82_01295"/>
<protein>
    <submittedName>
        <fullName evidence="7">RDD family protein</fullName>
    </submittedName>
</protein>
<keyword evidence="8" id="KW-1185">Reference proteome</keyword>
<feature type="transmembrane region" description="Helical" evidence="5">
    <location>
        <begin position="32"/>
        <end position="51"/>
    </location>
</feature>
<gene>
    <name evidence="7" type="ORF">MUN82_01295</name>
</gene>
<dbReference type="AlphaFoldDB" id="A0A8T9T154"/>
<comment type="subcellular location">
    <subcellularLocation>
        <location evidence="1">Membrane</location>
        <topology evidence="1">Multi-pass membrane protein</topology>
    </subcellularLocation>
</comment>
<keyword evidence="4 5" id="KW-0472">Membrane</keyword>
<evidence type="ECO:0000313" key="8">
    <source>
        <dbReference type="Proteomes" id="UP000829925"/>
    </source>
</evidence>
<feature type="transmembrane region" description="Helical" evidence="5">
    <location>
        <begin position="107"/>
        <end position="128"/>
    </location>
</feature>
<keyword evidence="3 5" id="KW-1133">Transmembrane helix</keyword>
<evidence type="ECO:0000256" key="4">
    <source>
        <dbReference type="ARBA" id="ARBA00023136"/>
    </source>
</evidence>
<evidence type="ECO:0000259" key="6">
    <source>
        <dbReference type="Pfam" id="PF06271"/>
    </source>
</evidence>
<dbReference type="Pfam" id="PF06271">
    <property type="entry name" value="RDD"/>
    <property type="match status" value="1"/>
</dbReference>
<evidence type="ECO:0000256" key="3">
    <source>
        <dbReference type="ARBA" id="ARBA00022989"/>
    </source>
</evidence>
<dbReference type="Proteomes" id="UP000829925">
    <property type="component" value="Chromosome"/>
</dbReference>
<dbReference type="EMBL" id="CP095053">
    <property type="protein sequence ID" value="UOR05749.1"/>
    <property type="molecule type" value="Genomic_DNA"/>
</dbReference>
<feature type="transmembrane region" description="Helical" evidence="5">
    <location>
        <begin position="58"/>
        <end position="76"/>
    </location>
</feature>
<dbReference type="PANTHER" id="PTHR38480">
    <property type="entry name" value="SLR0254 PROTEIN"/>
    <property type="match status" value="1"/>
</dbReference>
<proteinExistence type="predicted"/>